<protein>
    <submittedName>
        <fullName evidence="2">Uncharacterized protein</fullName>
    </submittedName>
</protein>
<proteinExistence type="predicted"/>
<dbReference type="AlphaFoldDB" id="A0A061QNV3"/>
<feature type="compositionally biased region" description="Polar residues" evidence="1">
    <location>
        <begin position="187"/>
        <end position="196"/>
    </location>
</feature>
<feature type="region of interest" description="Disordered" evidence="1">
    <location>
        <begin position="142"/>
        <end position="356"/>
    </location>
</feature>
<feature type="non-terminal residue" evidence="2">
    <location>
        <position position="356"/>
    </location>
</feature>
<name>A0A061QNV3_9CHLO</name>
<feature type="compositionally biased region" description="Polar residues" evidence="1">
    <location>
        <begin position="343"/>
        <end position="356"/>
    </location>
</feature>
<organism evidence="2">
    <name type="scientific">Tetraselmis sp. GSL018</name>
    <dbReference type="NCBI Taxonomy" id="582737"/>
    <lineage>
        <taxon>Eukaryota</taxon>
        <taxon>Viridiplantae</taxon>
        <taxon>Chlorophyta</taxon>
        <taxon>core chlorophytes</taxon>
        <taxon>Chlorodendrophyceae</taxon>
        <taxon>Chlorodendrales</taxon>
        <taxon>Chlorodendraceae</taxon>
        <taxon>Tetraselmis</taxon>
    </lineage>
</organism>
<gene>
    <name evidence="2" type="ORF">TSPGSL018_29805</name>
</gene>
<feature type="compositionally biased region" description="Low complexity" evidence="1">
    <location>
        <begin position="149"/>
        <end position="164"/>
    </location>
</feature>
<dbReference type="Gene3D" id="1.20.5.340">
    <property type="match status" value="1"/>
</dbReference>
<accession>A0A061QNV3</accession>
<evidence type="ECO:0000256" key="1">
    <source>
        <dbReference type="SAM" id="MobiDB-lite"/>
    </source>
</evidence>
<reference evidence="2" key="1">
    <citation type="submission" date="2014-05" db="EMBL/GenBank/DDBJ databases">
        <title>The transcriptome of the halophilic microalga Tetraselmis sp. GSL018 isolated from the Great Salt Lake, Utah.</title>
        <authorList>
            <person name="Jinkerson R.E."/>
            <person name="D'Adamo S."/>
            <person name="Posewitz M.C."/>
        </authorList>
    </citation>
    <scope>NUCLEOTIDE SEQUENCE</scope>
    <source>
        <strain evidence="2">GSL018</strain>
    </source>
</reference>
<evidence type="ECO:0000313" key="2">
    <source>
        <dbReference type="EMBL" id="JAC60100.1"/>
    </source>
</evidence>
<sequence length="356" mass="37626">MERTIPLLRNPLWEKLPQNPHEEKLEAVRLANISAVMRQLGQLSCQTSDIFREIQSEVDVVAARTSKLCQRLDHLYRRFGEEFELLPSTSPVICEKVEVADFEASHKEAVKASGFLDAGPEPAAVAASLELCRALPLRSSGSLQDTEEAASSSAGQSQSGGQAQRLRHQPLPARRFPAGRYGFPSINHGTGQGPTSKQRDGGVGMSSDLPDSPDLPVAQPGGESPTIGRRDRQSPFQADPAEDSPTDVASCGGSLEDEAEEAFYSPPSAPASREPSISDADVAEPQACASPSLKREAAAAAPEEPSLEGYNIHPSNPFLPAPPAQASTPPGLPGRSRDAVQPGASSEGSGNESPGR</sequence>
<dbReference type="EMBL" id="GBEZ01027178">
    <property type="protein sequence ID" value="JAC60100.1"/>
    <property type="molecule type" value="Transcribed_RNA"/>
</dbReference>